<dbReference type="OrthoDB" id="9131041at2"/>
<accession>A0A2P8GAY7</accession>
<dbReference type="InterPro" id="IPR020084">
    <property type="entry name" value="NUDIX_hydrolase_CS"/>
</dbReference>
<comment type="caution">
    <text evidence="6">The sequence shown here is derived from an EMBL/GenBank/DDBJ whole genome shotgun (WGS) entry which is preliminary data.</text>
</comment>
<keyword evidence="2 4" id="KW-0378">Hydrolase</keyword>
<gene>
    <name evidence="6" type="ORF">B0H99_11273</name>
</gene>
<dbReference type="PRINTS" id="PR00502">
    <property type="entry name" value="NUDIXFAMILY"/>
</dbReference>
<evidence type="ECO:0000256" key="1">
    <source>
        <dbReference type="ARBA" id="ARBA00001946"/>
    </source>
</evidence>
<evidence type="ECO:0000256" key="2">
    <source>
        <dbReference type="ARBA" id="ARBA00022801"/>
    </source>
</evidence>
<dbReference type="EMBL" id="PYAT01000012">
    <property type="protein sequence ID" value="PSL31123.1"/>
    <property type="molecule type" value="Genomic_DNA"/>
</dbReference>
<evidence type="ECO:0000256" key="4">
    <source>
        <dbReference type="RuleBase" id="RU003476"/>
    </source>
</evidence>
<dbReference type="InterPro" id="IPR020476">
    <property type="entry name" value="Nudix_hydrolase"/>
</dbReference>
<dbReference type="InterPro" id="IPR015797">
    <property type="entry name" value="NUDIX_hydrolase-like_dom_sf"/>
</dbReference>
<keyword evidence="3" id="KW-0460">Magnesium</keyword>
<dbReference type="CDD" id="cd04665">
    <property type="entry name" value="NUDIX_RppH"/>
    <property type="match status" value="1"/>
</dbReference>
<comment type="similarity">
    <text evidence="4">Belongs to the Nudix hydrolase family.</text>
</comment>
<evidence type="ECO:0000313" key="6">
    <source>
        <dbReference type="EMBL" id="PSL31123.1"/>
    </source>
</evidence>
<comment type="cofactor">
    <cofactor evidence="1">
        <name>Mg(2+)</name>
        <dbReference type="ChEBI" id="CHEBI:18420"/>
    </cofactor>
</comment>
<name>A0A2P8GAY7_9BACL</name>
<sequence length="152" mass="17127">MKYKDLNGFTCELFFEPGHFSIASRHVLVVSKFQGQWLLTDHLVRGLEFPGGKVEAGESLTAAAIREVYEETGAVVESIEWLAEYMVYSEKPFCKTVFTATVSRLETSPLLETAGAVMADELELDDRFSFLMRDSGMKEILEKVKQSGKWSD</sequence>
<organism evidence="6 7">
    <name type="scientific">Planomicrobium soli</name>
    <dbReference type="NCBI Taxonomy" id="1176648"/>
    <lineage>
        <taxon>Bacteria</taxon>
        <taxon>Bacillati</taxon>
        <taxon>Bacillota</taxon>
        <taxon>Bacilli</taxon>
        <taxon>Bacillales</taxon>
        <taxon>Caryophanaceae</taxon>
        <taxon>Planomicrobium</taxon>
    </lineage>
</organism>
<dbReference type="Pfam" id="PF00293">
    <property type="entry name" value="NUDIX"/>
    <property type="match status" value="1"/>
</dbReference>
<reference evidence="6 7" key="1">
    <citation type="submission" date="2018-03" db="EMBL/GenBank/DDBJ databases">
        <title>Genomic Encyclopedia of Type Strains, Phase III (KMG-III): the genomes of soil and plant-associated and newly described type strains.</title>
        <authorList>
            <person name="Whitman W."/>
        </authorList>
    </citation>
    <scope>NUCLEOTIDE SEQUENCE [LARGE SCALE GENOMIC DNA]</scope>
    <source>
        <strain evidence="6 7">CGMCC 1.12259</strain>
    </source>
</reference>
<evidence type="ECO:0000313" key="7">
    <source>
        <dbReference type="Proteomes" id="UP000242682"/>
    </source>
</evidence>
<dbReference type="PROSITE" id="PS00893">
    <property type="entry name" value="NUDIX_BOX"/>
    <property type="match status" value="1"/>
</dbReference>
<proteinExistence type="inferred from homology"/>
<feature type="domain" description="Nudix hydrolase" evidence="5">
    <location>
        <begin position="4"/>
        <end position="152"/>
    </location>
</feature>
<dbReference type="Proteomes" id="UP000242682">
    <property type="component" value="Unassembled WGS sequence"/>
</dbReference>
<dbReference type="Gene3D" id="3.90.79.10">
    <property type="entry name" value="Nucleoside Triphosphate Pyrophosphohydrolase"/>
    <property type="match status" value="1"/>
</dbReference>
<dbReference type="AlphaFoldDB" id="A0A2P8GAY7"/>
<evidence type="ECO:0000259" key="5">
    <source>
        <dbReference type="PROSITE" id="PS51462"/>
    </source>
</evidence>
<dbReference type="InterPro" id="IPR000086">
    <property type="entry name" value="NUDIX_hydrolase_dom"/>
</dbReference>
<dbReference type="InterPro" id="IPR014078">
    <property type="entry name" value="Nudix_YtkD"/>
</dbReference>
<protein>
    <submittedName>
        <fullName evidence="6">8-oxo-dGTP diphosphatase</fullName>
    </submittedName>
</protein>
<dbReference type="SUPFAM" id="SSF55811">
    <property type="entry name" value="Nudix"/>
    <property type="match status" value="1"/>
</dbReference>
<dbReference type="RefSeq" id="WP_106534356.1">
    <property type="nucleotide sequence ID" value="NZ_PYAT01000012.1"/>
</dbReference>
<dbReference type="PANTHER" id="PTHR43046:SF12">
    <property type="entry name" value="GDP-MANNOSE MANNOSYL HYDROLASE"/>
    <property type="match status" value="1"/>
</dbReference>
<keyword evidence="7" id="KW-1185">Reference proteome</keyword>
<dbReference type="PANTHER" id="PTHR43046">
    <property type="entry name" value="GDP-MANNOSE MANNOSYL HYDROLASE"/>
    <property type="match status" value="1"/>
</dbReference>
<dbReference type="PROSITE" id="PS51462">
    <property type="entry name" value="NUDIX"/>
    <property type="match status" value="1"/>
</dbReference>
<dbReference type="GO" id="GO:0016787">
    <property type="term" value="F:hydrolase activity"/>
    <property type="evidence" value="ECO:0007669"/>
    <property type="project" value="UniProtKB-KW"/>
</dbReference>
<dbReference type="NCBIfam" id="TIGR02705">
    <property type="entry name" value="nudix_YtkD"/>
    <property type="match status" value="1"/>
</dbReference>
<evidence type="ECO:0000256" key="3">
    <source>
        <dbReference type="ARBA" id="ARBA00022842"/>
    </source>
</evidence>